<feature type="transmembrane region" description="Helical" evidence="1">
    <location>
        <begin position="39"/>
        <end position="60"/>
    </location>
</feature>
<evidence type="ECO:0000256" key="1">
    <source>
        <dbReference type="SAM" id="Phobius"/>
    </source>
</evidence>
<keyword evidence="1" id="KW-0472">Membrane</keyword>
<dbReference type="Proteomes" id="UP001596540">
    <property type="component" value="Unassembled WGS sequence"/>
</dbReference>
<keyword evidence="1" id="KW-1133">Transmembrane helix</keyword>
<protein>
    <submittedName>
        <fullName evidence="2">Uncharacterized protein</fullName>
    </submittedName>
</protein>
<sequence>MSQNEEKAADPAGSTMMFRRFVSENKEAETAPRRPLTPYILAAVGVVVAIGIIVTVVMTWS</sequence>
<proteinExistence type="predicted"/>
<reference evidence="3" key="1">
    <citation type="journal article" date="2019" name="Int. J. Syst. Evol. Microbiol.">
        <title>The Global Catalogue of Microorganisms (GCM) 10K type strain sequencing project: providing services to taxonomists for standard genome sequencing and annotation.</title>
        <authorList>
            <consortium name="The Broad Institute Genomics Platform"/>
            <consortium name="The Broad Institute Genome Sequencing Center for Infectious Disease"/>
            <person name="Wu L."/>
            <person name="Ma J."/>
        </authorList>
    </citation>
    <scope>NUCLEOTIDE SEQUENCE [LARGE SCALE GENOMIC DNA]</scope>
    <source>
        <strain evidence="3">CGMCC 4.7382</strain>
    </source>
</reference>
<keyword evidence="1" id="KW-0812">Transmembrane</keyword>
<dbReference type="EMBL" id="JBHTBH010000009">
    <property type="protein sequence ID" value="MFC7329916.1"/>
    <property type="molecule type" value="Genomic_DNA"/>
</dbReference>
<evidence type="ECO:0000313" key="3">
    <source>
        <dbReference type="Proteomes" id="UP001596540"/>
    </source>
</evidence>
<organism evidence="2 3">
    <name type="scientific">Marinactinospora rubrisoli</name>
    <dbReference type="NCBI Taxonomy" id="2715399"/>
    <lineage>
        <taxon>Bacteria</taxon>
        <taxon>Bacillati</taxon>
        <taxon>Actinomycetota</taxon>
        <taxon>Actinomycetes</taxon>
        <taxon>Streptosporangiales</taxon>
        <taxon>Nocardiopsidaceae</taxon>
        <taxon>Marinactinospora</taxon>
    </lineage>
</organism>
<evidence type="ECO:0000313" key="2">
    <source>
        <dbReference type="EMBL" id="MFC7329916.1"/>
    </source>
</evidence>
<keyword evidence="3" id="KW-1185">Reference proteome</keyword>
<comment type="caution">
    <text evidence="2">The sequence shown here is derived from an EMBL/GenBank/DDBJ whole genome shotgun (WGS) entry which is preliminary data.</text>
</comment>
<dbReference type="RefSeq" id="WP_379872560.1">
    <property type="nucleotide sequence ID" value="NZ_JBHTBH010000009.1"/>
</dbReference>
<gene>
    <name evidence="2" type="ORF">ACFQRF_19465</name>
</gene>
<name>A0ABW2KL28_9ACTN</name>
<accession>A0ABW2KL28</accession>